<keyword evidence="5" id="KW-1185">Reference proteome</keyword>
<accession>A0ABC9HHC9</accession>
<dbReference type="SUPFAM" id="SSF53474">
    <property type="entry name" value="alpha/beta-Hydrolases"/>
    <property type="match status" value="1"/>
</dbReference>
<dbReference type="InterPro" id="IPR029058">
    <property type="entry name" value="AB_hydrolase_fold"/>
</dbReference>
<evidence type="ECO:0000313" key="4">
    <source>
        <dbReference type="EMBL" id="CAM0512848.1"/>
    </source>
</evidence>
<dbReference type="Pfam" id="PF12394">
    <property type="entry name" value="DUF3657"/>
    <property type="match status" value="1"/>
</dbReference>
<dbReference type="PANTHER" id="PTHR12482">
    <property type="entry name" value="LIPASE ROG1-RELATED-RELATED"/>
    <property type="match status" value="1"/>
</dbReference>
<dbReference type="Gene3D" id="3.40.50.1820">
    <property type="entry name" value="alpha/beta hydrolase"/>
    <property type="match status" value="1"/>
</dbReference>
<feature type="region of interest" description="Disordered" evidence="2">
    <location>
        <begin position="887"/>
        <end position="915"/>
    </location>
</feature>
<protein>
    <recommendedName>
        <fullName evidence="3">DUF676 domain-containing protein</fullName>
    </recommendedName>
</protein>
<feature type="compositionally biased region" description="Polar residues" evidence="2">
    <location>
        <begin position="768"/>
        <end position="786"/>
    </location>
</feature>
<proteinExistence type="inferred from homology"/>
<name>A0ABC9HHC9_FASHE</name>
<evidence type="ECO:0000259" key="3">
    <source>
        <dbReference type="Pfam" id="PF05057"/>
    </source>
</evidence>
<dbReference type="PANTHER" id="PTHR12482:SF5">
    <property type="entry name" value="DUF676 DOMAIN-CONTAINING PROTEIN"/>
    <property type="match status" value="1"/>
</dbReference>
<evidence type="ECO:0000313" key="5">
    <source>
        <dbReference type="Proteomes" id="UP001189180"/>
    </source>
</evidence>
<dbReference type="Proteomes" id="UP001189180">
    <property type="component" value="Unassembled WGS sequence"/>
</dbReference>
<dbReference type="InterPro" id="IPR022122">
    <property type="entry name" value="DUF3657"/>
</dbReference>
<dbReference type="EMBL" id="CANUEZ050000361">
    <property type="protein sequence ID" value="CAM0512848.1"/>
    <property type="molecule type" value="Genomic_DNA"/>
</dbReference>
<evidence type="ECO:0000256" key="2">
    <source>
        <dbReference type="SAM" id="MobiDB-lite"/>
    </source>
</evidence>
<organism evidence="4 5">
    <name type="scientific">Fasciola hepatica</name>
    <name type="common">Liver fluke</name>
    <dbReference type="NCBI Taxonomy" id="6192"/>
    <lineage>
        <taxon>Eukaryota</taxon>
        <taxon>Metazoa</taxon>
        <taxon>Spiralia</taxon>
        <taxon>Lophotrochozoa</taxon>
        <taxon>Platyhelminthes</taxon>
        <taxon>Trematoda</taxon>
        <taxon>Digenea</taxon>
        <taxon>Plagiorchiida</taxon>
        <taxon>Echinostomata</taxon>
        <taxon>Echinostomatoidea</taxon>
        <taxon>Fasciolidae</taxon>
        <taxon>Fasciola</taxon>
    </lineage>
</organism>
<reference evidence="4 5" key="1">
    <citation type="submission" date="2024-08" db="EMBL/GenBank/DDBJ databases">
        <authorList>
            <person name="Paterson S."/>
        </authorList>
    </citation>
    <scope>NUCLEOTIDE SEQUENCE [LARGE SCALE GENOMIC DNA]</scope>
</reference>
<feature type="compositionally biased region" description="Polar residues" evidence="2">
    <location>
        <begin position="530"/>
        <end position="544"/>
    </location>
</feature>
<comment type="caution">
    <text evidence="4">The sequence shown here is derived from an EMBL/GenBank/DDBJ whole genome shotgun (WGS) entry which is preliminary data.</text>
</comment>
<sequence length="1555" mass="174131">MWTCTTVLSNSYLLQTNQSSSKFCVVVEPPTLWKRSNTRVLVPEAVHPSFVEPRQVNPAYVPDKMCSKTLRIMYREESVKLHDVFEQRLLIQVDPSKLEQSVLKHEVFLCVELWFAEEGSHNTFSVRSLEKVYERQLRVQLTPTRGLHHHFDVFFDYFHLCAVEMGLHGALTNVSPSIISLQKLSPHATPLPRSGSTQNLEQQSWHSILFNIRNHASRVQLARSIHRHLCHILLAARESMLMFWKELLPYLPVRFRPRIGTTNFAEKLEELSKQMHALSSDEEMANQLSLDVARLSSQNTALLKQMSKSIVLHYKVTAYLRRKTHQVRMKRFAESFFCQELSIVHLLEIYDPNRFFPFCILSSTLVCPTFNTLDTFTDPENPSHSALISLLSHFVAAQVRPHHRTNALLLFILALTLINHSTVGHEALANEVRQSPYFQQLPALSVSCRELDGDPNTLPIIFEDVFLSPNSIHSKRVPWCHQPGVIANASGVWYDPSYVPLARGDSQVSDKSHQSEPLSGDANRVRLDAQPSTRIRIETSSSHQKQAHLLRGLPSPLTDSSRAFSRSSPALAELGIARTNATLPPVLRYLSQNRRRFRNSNSHGHRSFQAIRSKHDMSALPDPMHDGPVRLLGYRSVGVISDAPIVDCKSKAVSIRVHHKHSCGCGVIETPTVRLRPKHLSLRTRDLRSRSVNSIHTRTASTSAFTDDHGLYSSLSEASLMHNSGYCNVKLSSSDASNDVDEPCLLIAEQLKSVCGGAHRKRHDSQSDRSGVTPSLNRTSNIQNSSFDERQLPSPVVRCSSFIAAPSHSVALGTLSRTPREPPGGCVPPAYLTNGLDLFTSQNCTNTTCTDSSMRPFLRSRTLSSLSVPNLAYACALARVKSESVLSSTSSTRGHERSKASTFQRRARHKLSGTMTRRSHSAMCRVYTSDLACLGSCSELDLIALEDAQSQRCIPKPGDSIYTDVHMESVHHRMAHSSLNLCQSDMSEPYPQSSVQDNLPLSHGRSTKNNIEDTQNRSTNSIRYWSRGQSGSFALPLNGASSTSSEEVMDFVTRKQVCGSNNLQSLHVTASASISDAAATDSITRRPPLMPNGFTKALTLTSCDRNSLLTETGTTRSLGTLRTAHRYEPNSQLRECGYQLHSDIDGDTDDEMDLPKRPGGYHTQSRQDEKFSILELLREDGQLHRWQTASQRVHNVSALPSGAAQTQSLKYRTIDSVPSLHNTLVSCRSCVTLPTEIVSKPLVDVISPGVVEFLQLKENVKRQISVDFQGHVYSDFATVAAPYAYFSDPPMQNDELHLVVCVHGLDGNASDLRLVRIYLQLALPDCRLEFLMSEGNQHDTFAGFDTMRDNLVDEIISFIEGLDEPPTRISFIAHSMGCVLVRAALCNPLLAPYLPRLHTFLSLSGPHLGTVYNSSGLVNMGMWVMQKWKKSESLSQLRLRDDTDLRNTYLYHLSASAGLDWFRYVLLVSSPQDRYVPYHSTRIELCKAAVRDSSTLGVVYMEMVTNILQRLIKSSRTTVVRYSWKSLSASHVPSTFDDHFPVMFFCQWIHVGGRV</sequence>
<feature type="domain" description="DUF676" evidence="3">
    <location>
        <begin position="1293"/>
        <end position="1485"/>
    </location>
</feature>
<feature type="region of interest" description="Disordered" evidence="2">
    <location>
        <begin position="504"/>
        <end position="564"/>
    </location>
</feature>
<dbReference type="InterPro" id="IPR044294">
    <property type="entry name" value="Lipase-like"/>
</dbReference>
<feature type="region of interest" description="Disordered" evidence="2">
    <location>
        <begin position="758"/>
        <end position="789"/>
    </location>
</feature>
<dbReference type="InterPro" id="IPR007751">
    <property type="entry name" value="DUF676_lipase-like"/>
</dbReference>
<gene>
    <name evidence="4" type="ORF">FHB240107_LOCUS4567</name>
</gene>
<comment type="similarity">
    <text evidence="1">Belongs to the FAM135 family.</text>
</comment>
<evidence type="ECO:0000256" key="1">
    <source>
        <dbReference type="ARBA" id="ARBA00007949"/>
    </source>
</evidence>
<dbReference type="Pfam" id="PF05057">
    <property type="entry name" value="DUF676"/>
    <property type="match status" value="1"/>
</dbReference>